<keyword evidence="5" id="KW-0712">Selenocysteine</keyword>
<accession>A0A915PDN8</accession>
<dbReference type="PANTHER" id="PTHR13077:SF6">
    <property type="entry name" value="SELENOPROTEIN F"/>
    <property type="match status" value="1"/>
</dbReference>
<proteinExistence type="inferred from homology"/>
<keyword evidence="3" id="KW-0732">Signal</keyword>
<evidence type="ECO:0000259" key="7">
    <source>
        <dbReference type="Pfam" id="PF08806"/>
    </source>
</evidence>
<evidence type="ECO:0000256" key="2">
    <source>
        <dbReference type="ARBA" id="ARBA00005742"/>
    </source>
</evidence>
<dbReference type="PANTHER" id="PTHR13077">
    <property type="entry name" value="SELENOPROTEIN F"/>
    <property type="match status" value="1"/>
</dbReference>
<feature type="domain" description="Selenoprotein F/M" evidence="7">
    <location>
        <begin position="138"/>
        <end position="209"/>
    </location>
</feature>
<dbReference type="InterPro" id="IPR039992">
    <property type="entry name" value="Sep15_SelM"/>
</dbReference>
<keyword evidence="8" id="KW-1185">Reference proteome</keyword>
<dbReference type="InterPro" id="IPR014912">
    <property type="entry name" value="Sep15_SelM_dom"/>
</dbReference>
<evidence type="ECO:0000256" key="4">
    <source>
        <dbReference type="ARBA" id="ARBA00022824"/>
    </source>
</evidence>
<dbReference type="InterPro" id="IPR038219">
    <property type="entry name" value="Sep15/SelM_sf"/>
</dbReference>
<comment type="subcellular location">
    <subcellularLocation>
        <location evidence="1">Endoplasmic reticulum lumen</location>
    </subcellularLocation>
</comment>
<evidence type="ECO:0000256" key="1">
    <source>
        <dbReference type="ARBA" id="ARBA00004319"/>
    </source>
</evidence>
<evidence type="ECO:0000313" key="8">
    <source>
        <dbReference type="Proteomes" id="UP000887581"/>
    </source>
</evidence>
<evidence type="ECO:0000256" key="5">
    <source>
        <dbReference type="ARBA" id="ARBA00022933"/>
    </source>
</evidence>
<reference evidence="9" key="1">
    <citation type="submission" date="2022-11" db="UniProtKB">
        <authorList>
            <consortium name="WormBaseParasite"/>
        </authorList>
    </citation>
    <scope>IDENTIFICATION</scope>
</reference>
<dbReference type="GO" id="GO:0005788">
    <property type="term" value="C:endoplasmic reticulum lumen"/>
    <property type="evidence" value="ECO:0007669"/>
    <property type="project" value="UniProtKB-SubCell"/>
</dbReference>
<keyword evidence="4" id="KW-0256">Endoplasmic reticulum</keyword>
<evidence type="ECO:0000256" key="6">
    <source>
        <dbReference type="ARBA" id="ARBA00040775"/>
    </source>
</evidence>
<comment type="similarity">
    <text evidence="2">Belongs to the selenoprotein M/F family.</text>
</comment>
<protein>
    <recommendedName>
        <fullName evidence="6">Selenoprotein F</fullName>
    </recommendedName>
</protein>
<sequence length="213" mass="24177">MWTSCHVFGNYSSEESCCVALLEESRRSVNISLVENAQIHLQFLEVGFGCPGEPSMEWQVVVEAYRGDSHVLFVHCALVCGELSYQICQERGFNSETLQCSSCADLPQFHLDQLVADCNSCCKKDDVETKQEKYPLAYIEICECNLARFPQAEAFVKSSMVKKWGTCVKVHHVRGTLPTIKLLDAQGEVQKIMNIEKWDTDTITEYLNTWLEC</sequence>
<dbReference type="InterPro" id="IPR036249">
    <property type="entry name" value="Thioredoxin-like_sf"/>
</dbReference>
<name>A0A915PDN8_9BILA</name>
<dbReference type="Proteomes" id="UP000887581">
    <property type="component" value="Unplaced"/>
</dbReference>
<evidence type="ECO:0000256" key="3">
    <source>
        <dbReference type="ARBA" id="ARBA00022729"/>
    </source>
</evidence>
<dbReference type="Pfam" id="PF08806">
    <property type="entry name" value="Sep15_SelM"/>
    <property type="match status" value="1"/>
</dbReference>
<organism evidence="8 9">
    <name type="scientific">Setaria digitata</name>
    <dbReference type="NCBI Taxonomy" id="48799"/>
    <lineage>
        <taxon>Eukaryota</taxon>
        <taxon>Metazoa</taxon>
        <taxon>Ecdysozoa</taxon>
        <taxon>Nematoda</taxon>
        <taxon>Chromadorea</taxon>
        <taxon>Rhabditida</taxon>
        <taxon>Spirurina</taxon>
        <taxon>Spiruromorpha</taxon>
        <taxon>Filarioidea</taxon>
        <taxon>Setariidae</taxon>
        <taxon>Setaria</taxon>
    </lineage>
</organism>
<evidence type="ECO:0000313" key="9">
    <source>
        <dbReference type="WBParaSite" id="sdigi.contig12.g1265.t1"/>
    </source>
</evidence>
<dbReference type="AlphaFoldDB" id="A0A915PDN8"/>
<dbReference type="Gene3D" id="3.40.30.50">
    <property type="entry name" value="Sep15/SelM thioredoxin-like domain, active-site redox motif"/>
    <property type="match status" value="1"/>
</dbReference>
<dbReference type="GO" id="GO:0016491">
    <property type="term" value="F:oxidoreductase activity"/>
    <property type="evidence" value="ECO:0007669"/>
    <property type="project" value="TreeGrafter"/>
</dbReference>
<dbReference type="WBParaSite" id="sdigi.contig12.g1265.t1">
    <property type="protein sequence ID" value="sdigi.contig12.g1265.t1"/>
    <property type="gene ID" value="sdigi.contig12.g1265"/>
</dbReference>
<dbReference type="SUPFAM" id="SSF52833">
    <property type="entry name" value="Thioredoxin-like"/>
    <property type="match status" value="1"/>
</dbReference>